<dbReference type="Gene3D" id="3.60.60.10">
    <property type="entry name" value="Penicillin V Acylase, Chain A"/>
    <property type="match status" value="1"/>
</dbReference>
<evidence type="ECO:0000313" key="3">
    <source>
        <dbReference type="Proteomes" id="UP000029556"/>
    </source>
</evidence>
<comment type="catalytic activity">
    <reaction evidence="1">
        <text>an L-aminoacyl-L-amino acid + H2O = 2 an L-alpha-amino acid</text>
        <dbReference type="Rhea" id="RHEA:48940"/>
        <dbReference type="ChEBI" id="CHEBI:15377"/>
        <dbReference type="ChEBI" id="CHEBI:59869"/>
        <dbReference type="ChEBI" id="CHEBI:77460"/>
    </reaction>
</comment>
<dbReference type="Proteomes" id="UP000029556">
    <property type="component" value="Unassembled WGS sequence"/>
</dbReference>
<dbReference type="AlphaFoldDB" id="A0A096BNU8"/>
<sequence length="567" mass="65008">MIMMRFIFSKSDHNVNSLCTKVFFTIVCALIFNLQNILACTNFIVGKKTSADGSVICSYNADDYGLFIGLCHFPAGKHQPGTMRDIYDWDNNEYHGQIPEAAETYNVIGNINEYQVTIGETTYGGREEMVDSTGIIDYGSLIYIALQRSKTAREAIKVMTTLTNQYGYNSEGETFTICDPNEAWIMEMMGKGPGSKGTVWVAMRIPDDAICGHANQSRISKFNMKDKKNVMYAKDVVKFAREKGWYSGKDADFSWKDVYAKPVFSGRRFCDARVWSFFNHFQDMTRYLPWAMGKDPNAEDMPLWIYPKKKVSVQDIQTCMRDHYEGTPLALDSVDIGGGIWQMPYRPTPLMYKVGDKQYFNERPTSTQQSAFSYVSQMRNWLPREIGGLLWFGNDDGNMVAYTPIYCGNTTQPECYNTPGADAVTFSDKNAFWVCNWISNMVYPRYYQMFGDLQTVRDSLESSYFNNQQEIEDEAQRRYSSNKADAINYLNDYSNKKAQEMLGRWKQLAIHLIVKYNDMTIKPERNGRFLKTKTGLGAKVKRPGFPKSFAKELVTRTGNKFLVKEEN</sequence>
<dbReference type="GO" id="GO:0070004">
    <property type="term" value="F:cysteine-type exopeptidase activity"/>
    <property type="evidence" value="ECO:0007669"/>
    <property type="project" value="InterPro"/>
</dbReference>
<evidence type="ECO:0000256" key="1">
    <source>
        <dbReference type="RuleBase" id="RU364089"/>
    </source>
</evidence>
<evidence type="ECO:0000313" key="2">
    <source>
        <dbReference type="EMBL" id="KGF34859.1"/>
    </source>
</evidence>
<accession>A0A096BNU8</accession>
<dbReference type="EC" id="3.4.-.-" evidence="1"/>
<dbReference type="EMBL" id="JRNN01000063">
    <property type="protein sequence ID" value="KGF34859.1"/>
    <property type="molecule type" value="Genomic_DNA"/>
</dbReference>
<dbReference type="Pfam" id="PF03577">
    <property type="entry name" value="Peptidase_C69"/>
    <property type="match status" value="1"/>
</dbReference>
<organism evidence="2 3">
    <name type="scientific">Hoylesella buccalis DNF00853</name>
    <dbReference type="NCBI Taxonomy" id="1401074"/>
    <lineage>
        <taxon>Bacteria</taxon>
        <taxon>Pseudomonadati</taxon>
        <taxon>Bacteroidota</taxon>
        <taxon>Bacteroidia</taxon>
        <taxon>Bacteroidales</taxon>
        <taxon>Prevotellaceae</taxon>
        <taxon>Hoylesella</taxon>
    </lineage>
</organism>
<dbReference type="GO" id="GO:0006508">
    <property type="term" value="P:proteolysis"/>
    <property type="evidence" value="ECO:0007669"/>
    <property type="project" value="UniProtKB-KW"/>
</dbReference>
<gene>
    <name evidence="2" type="ORF">HMPREF2137_05690</name>
</gene>
<name>A0A096BNU8_9BACT</name>
<dbReference type="GO" id="GO:0016805">
    <property type="term" value="F:dipeptidase activity"/>
    <property type="evidence" value="ECO:0007669"/>
    <property type="project" value="UniProtKB-KW"/>
</dbReference>
<comment type="similarity">
    <text evidence="1">Belongs to the peptidase C69 family.</text>
</comment>
<reference evidence="2 3" key="1">
    <citation type="submission" date="2014-07" db="EMBL/GenBank/DDBJ databases">
        <authorList>
            <person name="McCorrison J."/>
            <person name="Sanka R."/>
            <person name="Torralba M."/>
            <person name="Gillis M."/>
            <person name="Haft D.H."/>
            <person name="Methe B."/>
            <person name="Sutton G."/>
            <person name="Nelson K.E."/>
        </authorList>
    </citation>
    <scope>NUCLEOTIDE SEQUENCE [LARGE SCALE GENOMIC DNA]</scope>
    <source>
        <strain evidence="2 3">DNF00853</strain>
    </source>
</reference>
<keyword evidence="1" id="KW-0224">Dipeptidase</keyword>
<dbReference type="PANTHER" id="PTHR12994:SF17">
    <property type="entry name" value="LD30995P"/>
    <property type="match status" value="1"/>
</dbReference>
<keyword evidence="1" id="KW-0645">Protease</keyword>
<keyword evidence="1" id="KW-0378">Hydrolase</keyword>
<dbReference type="InterPro" id="IPR005322">
    <property type="entry name" value="Peptidase_C69"/>
</dbReference>
<proteinExistence type="inferred from homology"/>
<protein>
    <recommendedName>
        <fullName evidence="1">Dipeptidase</fullName>
        <ecNumber evidence="1">3.4.-.-</ecNumber>
    </recommendedName>
</protein>
<dbReference type="RefSeq" id="WP_231554014.1">
    <property type="nucleotide sequence ID" value="NZ_JRNN01000063.1"/>
</dbReference>
<dbReference type="PANTHER" id="PTHR12994">
    <property type="entry name" value="SECERNIN"/>
    <property type="match status" value="1"/>
</dbReference>
<comment type="caution">
    <text evidence="2">The sequence shown here is derived from an EMBL/GenBank/DDBJ whole genome shotgun (WGS) entry which is preliminary data.</text>
</comment>